<dbReference type="Proteomes" id="UP000198287">
    <property type="component" value="Unassembled WGS sequence"/>
</dbReference>
<keyword evidence="1" id="KW-0812">Transmembrane</keyword>
<evidence type="ECO:0000313" key="3">
    <source>
        <dbReference type="Proteomes" id="UP000198287"/>
    </source>
</evidence>
<feature type="transmembrane region" description="Helical" evidence="1">
    <location>
        <begin position="396"/>
        <end position="413"/>
    </location>
</feature>
<feature type="transmembrane region" description="Helical" evidence="1">
    <location>
        <begin position="1231"/>
        <end position="1250"/>
    </location>
</feature>
<accession>A0A226ERZ4</accession>
<organism evidence="2 3">
    <name type="scientific">Folsomia candida</name>
    <name type="common">Springtail</name>
    <dbReference type="NCBI Taxonomy" id="158441"/>
    <lineage>
        <taxon>Eukaryota</taxon>
        <taxon>Metazoa</taxon>
        <taxon>Ecdysozoa</taxon>
        <taxon>Arthropoda</taxon>
        <taxon>Hexapoda</taxon>
        <taxon>Collembola</taxon>
        <taxon>Entomobryomorpha</taxon>
        <taxon>Isotomoidea</taxon>
        <taxon>Isotomidae</taxon>
        <taxon>Proisotominae</taxon>
        <taxon>Folsomia</taxon>
    </lineage>
</organism>
<sequence length="1300" mass="149238">MYSKIYFIVCMCTINLAHPISSPITRVIDYFENNPVIFNFIQLKSPNTKQSPLSNILHHQKNIPTTLSTIPLRAIVSNSNNKPEPSNSHYKFTTASAAFLLFHGTTPTYKNNDIDFSSHRRNLALIQQFGINLNPTHFFLCYGDNQSQNYFGVQNLIFQRWPVRSYFWVVNHSEYPATIAMISLTSPQHSPILDITDPMSNTGPENLRRIASSNHRNFHRGHIRALGIPSVRPKPVIHCPSFKGLMEFGREYWLDPLCLYAELEHKHNFTANRGAQYLGEFTKTDRLVSSEDRFYNFDKSGGVTSTASPHATVTYKYKFIILSFYPIPQMNPFTMLSPFDSYTWAMLILTFHLIFLCFYRICRTTGTHFRDTFLFMSSTMFSQLDDKLGYRIFRQFWLTSCLTTILAMSYFMLRNFYEGAIFSNMAVRELPVVPSTVLDILESKMHIACASGKIGFVAGLPVALINFMKLNHTNPHTRAIVSMKERMVPRYSYMSDAFFAYAIATRENRSETWEYNVNLRHLQEDGRSFAIFGLEHDAVALSKCVESLVPGAVAIYPLEAELPFDQQVFYYGSRNFVYEILSNSLSQLEEAGIFSRWRNIIIKYSTLFDLATIGKYIMFYPSISNKIPKVRSAFLFTPSAVAEKTANDLFPEAAQVSVRTILIPGTICWFALIIPTLGCKKFSAITVAFISILDGTKDLLTDLKNIKYRVFIQYYATNLNPEHLIFYFGESPENNRLYFRQLISNRRWTVTSTFWLIGEPSSENVSLVCTSCSHFDLILSMEGQTRRSFDMELIKKLNRNFHHCQVWADGEITSKYLAQRYCHSFQTLLHASVHYKLESLCLYYELESKHNFTTTISGYHYLGSFLKLAVHTSTANNLWMFDPKPGVRNTPSSHAGFVNSYKFGLIVKDPVAQMDPYTMLTPFDIWTWSGHIVTFIVMTLCFYKVCGSCDPNEKNGRFGKTIFWMVSILLIKIDDHLGGKLFRKPFWLTSCLTTILATVYFLLGNLYEGAIFSSLTTQELPTFPRTMQELVKSKFGIAFAGERVDYWNSMNFLYANYITNETRANYVLLRNRMFVTFLPNDAYFAYFIATPVNKTRGHYKPLDPDGTFAIFGAHHAVTSLSKCLELLLNGTVAVSLDEIEVHVKKHTLFYGSRNSADVLVKTLSQLEESGIYPRWRTIVEKYAILHEFGKVHNYDLFKAHGLKKYQNINAAYVFTPQAVEDRISAKLFPEAVQVSLKTVIIPVVVCMISLSFPSLYFLLMWLKFGFVKFWVCIKNNKCKNMKKMNKVTSLQVCSVSIEDT</sequence>
<evidence type="ECO:0000313" key="2">
    <source>
        <dbReference type="EMBL" id="OXA59824.1"/>
    </source>
</evidence>
<comment type="caution">
    <text evidence="2">The sequence shown here is derived from an EMBL/GenBank/DDBJ whole genome shotgun (WGS) entry which is preliminary data.</text>
</comment>
<gene>
    <name evidence="2" type="ORF">Fcan01_04733</name>
</gene>
<name>A0A226ERZ4_FOLCA</name>
<evidence type="ECO:0000256" key="1">
    <source>
        <dbReference type="SAM" id="Phobius"/>
    </source>
</evidence>
<dbReference type="EMBL" id="LNIX01000002">
    <property type="protein sequence ID" value="OXA59824.1"/>
    <property type="molecule type" value="Genomic_DNA"/>
</dbReference>
<keyword evidence="1" id="KW-1133">Transmembrane helix</keyword>
<proteinExistence type="predicted"/>
<keyword evidence="3" id="KW-1185">Reference proteome</keyword>
<reference evidence="2 3" key="1">
    <citation type="submission" date="2015-12" db="EMBL/GenBank/DDBJ databases">
        <title>The genome of Folsomia candida.</title>
        <authorList>
            <person name="Faddeeva A."/>
            <person name="Derks M.F."/>
            <person name="Anvar Y."/>
            <person name="Smit S."/>
            <person name="Van Straalen N."/>
            <person name="Roelofs D."/>
        </authorList>
    </citation>
    <scope>NUCLEOTIDE SEQUENCE [LARGE SCALE GENOMIC DNA]</scope>
    <source>
        <strain evidence="2 3">VU population</strain>
        <tissue evidence="2">Whole body</tissue>
    </source>
</reference>
<keyword evidence="1" id="KW-0472">Membrane</keyword>
<protein>
    <submittedName>
        <fullName evidence="2">Uncharacterized protein</fullName>
    </submittedName>
</protein>
<feature type="transmembrane region" description="Helical" evidence="1">
    <location>
        <begin position="342"/>
        <end position="362"/>
    </location>
</feature>
<feature type="transmembrane region" description="Helical" evidence="1">
    <location>
        <begin position="985"/>
        <end position="1003"/>
    </location>
</feature>